<name>A0A1H5ZP94_9RHOB</name>
<dbReference type="GO" id="GO:0015074">
    <property type="term" value="P:DNA integration"/>
    <property type="evidence" value="ECO:0007669"/>
    <property type="project" value="InterPro"/>
</dbReference>
<evidence type="ECO:0000313" key="2">
    <source>
        <dbReference type="EMBL" id="SEG38328.1"/>
    </source>
</evidence>
<proteinExistence type="predicted"/>
<dbReference type="InterPro" id="IPR036397">
    <property type="entry name" value="RNaseH_sf"/>
</dbReference>
<dbReference type="SUPFAM" id="SSF53098">
    <property type="entry name" value="Ribonuclease H-like"/>
    <property type="match status" value="1"/>
</dbReference>
<reference evidence="2 3" key="1">
    <citation type="submission" date="2016-10" db="EMBL/GenBank/DDBJ databases">
        <authorList>
            <person name="de Groot N.N."/>
        </authorList>
    </citation>
    <scope>NUCLEOTIDE SEQUENCE [LARGE SCALE GENOMIC DNA]</scope>
    <source>
        <strain evidence="2 3">DSM 23413</strain>
    </source>
</reference>
<evidence type="ECO:0000259" key="1">
    <source>
        <dbReference type="PROSITE" id="PS50994"/>
    </source>
</evidence>
<protein>
    <submittedName>
        <fullName evidence="2">Integrase core domain-containing protein</fullName>
    </submittedName>
</protein>
<organism evidence="2 3">
    <name type="scientific">Jhaorihella thermophila</name>
    <dbReference type="NCBI Taxonomy" id="488547"/>
    <lineage>
        <taxon>Bacteria</taxon>
        <taxon>Pseudomonadati</taxon>
        <taxon>Pseudomonadota</taxon>
        <taxon>Alphaproteobacteria</taxon>
        <taxon>Rhodobacterales</taxon>
        <taxon>Paracoccaceae</taxon>
        <taxon>Jhaorihella</taxon>
    </lineage>
</organism>
<dbReference type="InterPro" id="IPR001584">
    <property type="entry name" value="Integrase_cat-core"/>
</dbReference>
<dbReference type="EMBL" id="FNVD01000066">
    <property type="protein sequence ID" value="SEG38328.1"/>
    <property type="molecule type" value="Genomic_DNA"/>
</dbReference>
<sequence>MAGVAIRRPRDGLIHHSDRGSQYCSVDYQAGLRKQGFPISMSGKGNCYDNSMVEAFFKTIKSELLPENRTLT</sequence>
<dbReference type="PANTHER" id="PTHR46889:SF4">
    <property type="entry name" value="TRANSPOSASE INSO FOR INSERTION SEQUENCE ELEMENT IS911B-RELATED"/>
    <property type="match status" value="1"/>
</dbReference>
<dbReference type="PROSITE" id="PS50994">
    <property type="entry name" value="INTEGRASE"/>
    <property type="match status" value="1"/>
</dbReference>
<feature type="domain" description="Integrase catalytic" evidence="1">
    <location>
        <begin position="1"/>
        <end position="72"/>
    </location>
</feature>
<gene>
    <name evidence="2" type="ORF">SAMN05421751_1664</name>
</gene>
<dbReference type="Gene3D" id="3.30.420.10">
    <property type="entry name" value="Ribonuclease H-like superfamily/Ribonuclease H"/>
    <property type="match status" value="1"/>
</dbReference>
<dbReference type="PANTHER" id="PTHR46889">
    <property type="entry name" value="TRANSPOSASE INSF FOR INSERTION SEQUENCE IS3B-RELATED"/>
    <property type="match status" value="1"/>
</dbReference>
<dbReference type="AlphaFoldDB" id="A0A1H5ZP94"/>
<dbReference type="GO" id="GO:0003676">
    <property type="term" value="F:nucleic acid binding"/>
    <property type="evidence" value="ECO:0007669"/>
    <property type="project" value="InterPro"/>
</dbReference>
<dbReference type="Proteomes" id="UP000236742">
    <property type="component" value="Unassembled WGS sequence"/>
</dbReference>
<dbReference type="InterPro" id="IPR012337">
    <property type="entry name" value="RNaseH-like_sf"/>
</dbReference>
<keyword evidence="3" id="KW-1185">Reference proteome</keyword>
<dbReference type="InterPro" id="IPR050900">
    <property type="entry name" value="Transposase_IS3/IS150/IS904"/>
</dbReference>
<evidence type="ECO:0000313" key="3">
    <source>
        <dbReference type="Proteomes" id="UP000236742"/>
    </source>
</evidence>
<accession>A0A1H5ZP94</accession>